<dbReference type="EMBL" id="KN881126">
    <property type="protein sequence ID" value="KIY60964.1"/>
    <property type="molecule type" value="Genomic_DNA"/>
</dbReference>
<feature type="compositionally biased region" description="Basic and acidic residues" evidence="1">
    <location>
        <begin position="320"/>
        <end position="341"/>
    </location>
</feature>
<dbReference type="AlphaFoldDB" id="A0A0D7AT08"/>
<evidence type="ECO:0000313" key="3">
    <source>
        <dbReference type="Proteomes" id="UP000054007"/>
    </source>
</evidence>
<proteinExistence type="predicted"/>
<protein>
    <submittedName>
        <fullName evidence="2">Uncharacterized protein</fullName>
    </submittedName>
</protein>
<name>A0A0D7AT08_9AGAR</name>
<organism evidence="2 3">
    <name type="scientific">Cylindrobasidium torrendii FP15055 ss-10</name>
    <dbReference type="NCBI Taxonomy" id="1314674"/>
    <lineage>
        <taxon>Eukaryota</taxon>
        <taxon>Fungi</taxon>
        <taxon>Dikarya</taxon>
        <taxon>Basidiomycota</taxon>
        <taxon>Agaricomycotina</taxon>
        <taxon>Agaricomycetes</taxon>
        <taxon>Agaricomycetidae</taxon>
        <taxon>Agaricales</taxon>
        <taxon>Marasmiineae</taxon>
        <taxon>Physalacriaceae</taxon>
        <taxon>Cylindrobasidium</taxon>
    </lineage>
</organism>
<accession>A0A0D7AT08</accession>
<gene>
    <name evidence="2" type="ORF">CYLTODRAFT_460258</name>
</gene>
<dbReference type="Proteomes" id="UP000054007">
    <property type="component" value="Unassembled WGS sequence"/>
</dbReference>
<reference evidence="2 3" key="1">
    <citation type="journal article" date="2015" name="Fungal Genet. Biol.">
        <title>Evolution of novel wood decay mechanisms in Agaricales revealed by the genome sequences of Fistulina hepatica and Cylindrobasidium torrendii.</title>
        <authorList>
            <person name="Floudas D."/>
            <person name="Held B.W."/>
            <person name="Riley R."/>
            <person name="Nagy L.G."/>
            <person name="Koehler G."/>
            <person name="Ransdell A.S."/>
            <person name="Younus H."/>
            <person name="Chow J."/>
            <person name="Chiniquy J."/>
            <person name="Lipzen A."/>
            <person name="Tritt A."/>
            <person name="Sun H."/>
            <person name="Haridas S."/>
            <person name="LaButti K."/>
            <person name="Ohm R.A."/>
            <person name="Kues U."/>
            <person name="Blanchette R.A."/>
            <person name="Grigoriev I.V."/>
            <person name="Minto R.E."/>
            <person name="Hibbett D.S."/>
        </authorList>
    </citation>
    <scope>NUCLEOTIDE SEQUENCE [LARGE SCALE GENOMIC DNA]</scope>
    <source>
        <strain evidence="2 3">FP15055 ss-10</strain>
    </source>
</reference>
<sequence>MSFPADNTFWNVPATDFANGSGPPTLLDAAQDTDTLSTSPRIGSFDPTMENVAGNSVVEGYPAAPQSYPYPGNKVGFHDVPMAQAMPNDGMDIDDTGAWNVNRNSYPPPASYSSNFGPLQPSDTNGFANASGPTRTGFDNLPLPPNSSASVQARAKDMQLPHWMRPAATGHAFHTSIPHAHPILPDDLYPSDQEVDSANELLPEPEAPHMKRGRGRQPKATGVAVYDAVAEVIARSPWHHPHGKQSHVWEEILQFAREKHPKAYMGTSVGSFKSRITDLITAHMDASAVRNNAIGRELDEPAAISLASLLERAWDLRKEATELSSDERQKKLQARTRKESDGQAVRDAAHTTGPSKQKKGADDSDESDDDEATPRQHVAPDTVKELKGIRRDMANFNAEQTTMAREMLEAQQEGNSIQAKYVRALEHLVGLGQLGGVGAGDINVGGPSGGA</sequence>
<evidence type="ECO:0000313" key="2">
    <source>
        <dbReference type="EMBL" id="KIY60964.1"/>
    </source>
</evidence>
<dbReference type="OrthoDB" id="3049768at2759"/>
<evidence type="ECO:0000256" key="1">
    <source>
        <dbReference type="SAM" id="MobiDB-lite"/>
    </source>
</evidence>
<keyword evidence="3" id="KW-1185">Reference proteome</keyword>
<feature type="region of interest" description="Disordered" evidence="1">
    <location>
        <begin position="320"/>
        <end position="387"/>
    </location>
</feature>